<dbReference type="EMBL" id="CAADGD010000001">
    <property type="protein sequence ID" value="VFK68347.1"/>
    <property type="molecule type" value="Genomic_DNA"/>
</dbReference>
<dbReference type="EMBL" id="CAADFZ010000002">
    <property type="protein sequence ID" value="VFK58268.1"/>
    <property type="molecule type" value="Genomic_DNA"/>
</dbReference>
<protein>
    <submittedName>
        <fullName evidence="1">Uncharacterized protein</fullName>
    </submittedName>
</protein>
<evidence type="ECO:0000313" key="2">
    <source>
        <dbReference type="EMBL" id="VFK68347.1"/>
    </source>
</evidence>
<reference evidence="1" key="1">
    <citation type="submission" date="2019-02" db="EMBL/GenBank/DDBJ databases">
        <authorList>
            <person name="Gruber-Vodicka R. H."/>
            <person name="Seah K. B. B."/>
        </authorList>
    </citation>
    <scope>NUCLEOTIDE SEQUENCE</scope>
    <source>
        <strain evidence="2">BECK_BY19</strain>
        <strain evidence="1">BECK_BY8</strain>
    </source>
</reference>
<organism evidence="1">
    <name type="scientific">Candidatus Kentrum sp. UNK</name>
    <dbReference type="NCBI Taxonomy" id="2126344"/>
    <lineage>
        <taxon>Bacteria</taxon>
        <taxon>Pseudomonadati</taxon>
        <taxon>Pseudomonadota</taxon>
        <taxon>Gammaproteobacteria</taxon>
        <taxon>Candidatus Kentrum</taxon>
    </lineage>
</organism>
<dbReference type="AlphaFoldDB" id="A0A450ZWZ2"/>
<accession>A0A450ZWZ2</accession>
<gene>
    <name evidence="1" type="ORF">BECKUNK1418G_GA0071005_100271</name>
    <name evidence="2" type="ORF">BECKUNK1418H_GA0071006_100171</name>
</gene>
<evidence type="ECO:0000313" key="1">
    <source>
        <dbReference type="EMBL" id="VFK58268.1"/>
    </source>
</evidence>
<sequence length="171" mass="19545">MLSINVQADFLAFARQTGKRAAIRYRDGLPPQAAEADPWDKYGKFGRDVRQAYEQAFWSELATDRVTHEAKIKSDAIGDLKEAIHFPISALARIAEGEFRNALDACLAGRGDDGCIWLSLLLWKREQETQWRVMDAARHRKGLEYSRMNLAIFESRYAKFHMPGCPIEEPE</sequence>
<proteinExistence type="predicted"/>
<name>A0A450ZWZ2_9GAMM</name>